<sequence>MGELILNRVEFLRKIYPMRKIIIIASGIFVLLSFVIFLESAFVIISGDRVSNPVFIVFSYLLAWVLVALGLIGIKLGLLSYTVGHHRMLSDSRPSISPQWNVTNDPETELMQFTLPGSIQTTTVDVLYPPPPPRYSSLSSPTLQPPPTQAHSAPPCLCCKLSLPPMRCSDHIATMASTVQRITIFTFYLVTVVRSQIPLSVNSMGSAFYNPPELIEHTFHDDEVSKSSTTCKIGGPCSKCSTWYNENDACDGTVKLPVYYCNAQGVIEQDESAYLSCTEAGKLERNDCPSGSLFSDGGVCEDPTKYAFRQASVTGSGRVGDICSFNTDCLSGMYCSAGLCTCLSTYILRESYCYEKINPNQPGCTYDIQCSAVWPNAKCSVDSGIGTCRCPENTHVARETRDGWVCISLKDQGTGGTSPLYFICPLPEGAGFKIALNDPAPQFGSFPVGCTTGSSATIEPVSGLHGGAACIWPSTGEFVGDIYDCIHTAPSVKLQTQFPQSQYAPSADGVCCPSRALACIQPQVTGPNPTEPRWWYNSVTGTCQQFLWDPTATQAQHHSANNFRTIDHCESYCRDTCTRGSPQYSNEANVFNERPIHGCSNSVTCANEYQCTPVGSQHLCCATPASICSSRGGRPLDLHPRTTSFHPGFTSHTAREMVRFYYDVTNGKCQDFIYKGNGGNYNNFLSKHECEMFCAKLQCDRGNPLRIGEDSQRCQSNAQCPSSHECKADQGVCCPRKQTICSQPLRIGDCTENVKRYWYNAVSRQCQMFEFTGCQGNDNNFETLLECQNFCKNAIPEPRCVQGQAYKDTFGNFVQCHNGATTCPPNYECYFDGNQWGCCPTKAYTCSLTQDSGVQCGAGTTFKYYYNTQTQACDSFQYNGCDGNSNNFASRETCEEYCGVGGCPNGGLPLRDHTSQVMVCTSQEVCPSSHECTTVFVSNNAINRCCPSKAHICSLPPLQGTLCGSHHLTRYYFNIVTGQCSPFQYSGCDGNQNNFVSLAQCNNFCMSNSCPAGNVVYMDPNDHKPIICNEALKNSCPQNYVCTFNALLNNYVCCGSTDMGVCPEAEKAYVNAFDMTARECMINMEGSCPSSYLCRFNLQRNKYYCCASVNGRTCPVGRFLYRDHRSGNPIRCTIGKEMCPDGYSCQSYLKGSFQGFCCSANIDASAICPDEGEFLVDDSSQQPRICTMGAFVSCPNGYTCRATQGSSEGFCCRGSVVSVNDGCPPGNFVFMENNEIANCDPFNPPNAPCPVGYTCQWSMANQRYQCCGSRPLPVQAKKKDGCPTSQIAYQEADTVRVCTAGGSSCPIGYFCQFSSVNNQFQCCGVSAGCPNDQVAFIGLRGEPEKCVVTSPTCPAGYSCQKTTNGNSICCTTRVGGTETREIATSTCPLDKVMVDGVCLRKADPGEHCKSPMQCQGGSICDEKVCTCPKNMQQNGKYCQPIPTCTDDQILLDGICQERVQIGERCLSSRQCPETSYCISGRCNCKRGFVEEKGKCVPENDEEGSDESTTRSSKVTEETPDFKEKERQLQKEFEKLLEKQKGKEREKEKEKLFTTSAPQIAATKPKVPKGKTLLTKCLNPALTAYRDPINDRVQFCTPMNQSCPANNICQLNAIKQQFICCGLPEGRKPIIHTRDVCPRGRIPYLLNGQPQKCSKSRCAKGYQCVYNGHDYYCCSQSNTVTTVSKPRIVTPVVPVDQCPWGAPLIYPATHTPVTCDPRTKSCPHGYSCERSRSSRAFICCSVRLRDDVSRNGCPPNTVQVIRRVKDDQFQKHCERTCPPRSRPIGGVCYELASIDRQD</sequence>
<feature type="domain" description="BPTI/Kunitz inhibitor" evidence="3">
    <location>
        <begin position="659"/>
        <end position="694"/>
    </location>
</feature>
<keyword evidence="2" id="KW-0812">Transmembrane</keyword>
<feature type="region of interest" description="Disordered" evidence="1">
    <location>
        <begin position="1495"/>
        <end position="1526"/>
    </location>
</feature>
<dbReference type="Pfam" id="PF01683">
    <property type="entry name" value="EB"/>
    <property type="match status" value="3"/>
</dbReference>
<keyword evidence="2" id="KW-0472">Membrane</keyword>
<dbReference type="InterPro" id="IPR002223">
    <property type="entry name" value="Kunitz_BPTI"/>
</dbReference>
<dbReference type="Pfam" id="PF00014">
    <property type="entry name" value="Kunitz_BPTI"/>
    <property type="match status" value="5"/>
</dbReference>
<reference evidence="5" key="2">
    <citation type="submission" date="2020-10" db="UniProtKB">
        <authorList>
            <consortium name="WormBaseParasite"/>
        </authorList>
    </citation>
    <scope>IDENTIFICATION</scope>
</reference>
<dbReference type="InterPro" id="IPR020901">
    <property type="entry name" value="Prtase_inh_Kunz-CS"/>
</dbReference>
<protein>
    <submittedName>
        <fullName evidence="5">BPTI/Kunitz inhibitor domain-containing protein</fullName>
    </submittedName>
</protein>
<dbReference type="Proteomes" id="UP000492821">
    <property type="component" value="Unassembled WGS sequence"/>
</dbReference>
<feature type="compositionally biased region" description="Basic and acidic residues" evidence="1">
    <location>
        <begin position="1513"/>
        <end position="1526"/>
    </location>
</feature>
<accession>A0A7E4W132</accession>
<organism evidence="4 5">
    <name type="scientific">Panagrellus redivivus</name>
    <name type="common">Microworm</name>
    <dbReference type="NCBI Taxonomy" id="6233"/>
    <lineage>
        <taxon>Eukaryota</taxon>
        <taxon>Metazoa</taxon>
        <taxon>Ecdysozoa</taxon>
        <taxon>Nematoda</taxon>
        <taxon>Chromadorea</taxon>
        <taxon>Rhabditida</taxon>
        <taxon>Tylenchina</taxon>
        <taxon>Panagrolaimomorpha</taxon>
        <taxon>Panagrolaimoidea</taxon>
        <taxon>Panagrolaimidae</taxon>
        <taxon>Panagrellus</taxon>
    </lineage>
</organism>
<reference evidence="4" key="1">
    <citation type="journal article" date="2013" name="Genetics">
        <title>The draft genome and transcriptome of Panagrellus redivivus are shaped by the harsh demands of a free-living lifestyle.</title>
        <authorList>
            <person name="Srinivasan J."/>
            <person name="Dillman A.R."/>
            <person name="Macchietto M.G."/>
            <person name="Heikkinen L."/>
            <person name="Lakso M."/>
            <person name="Fracchia K.M."/>
            <person name="Antoshechkin I."/>
            <person name="Mortazavi A."/>
            <person name="Wong G."/>
            <person name="Sternberg P.W."/>
        </authorList>
    </citation>
    <scope>NUCLEOTIDE SEQUENCE [LARGE SCALE GENOMIC DNA]</scope>
    <source>
        <strain evidence="4">MT8872</strain>
    </source>
</reference>
<dbReference type="PANTHER" id="PTHR46339:SF3">
    <property type="entry name" value="PROTEIN CBG06944"/>
    <property type="match status" value="1"/>
</dbReference>
<dbReference type="PRINTS" id="PR00759">
    <property type="entry name" value="BASICPTASE"/>
</dbReference>
<dbReference type="SMART" id="SM00131">
    <property type="entry name" value="KU"/>
    <property type="match status" value="5"/>
</dbReference>
<dbReference type="PROSITE" id="PS50279">
    <property type="entry name" value="BPTI_KUNITZ_2"/>
    <property type="match status" value="5"/>
</dbReference>
<dbReference type="InterPro" id="IPR028150">
    <property type="entry name" value="Lustrin_cystein"/>
</dbReference>
<keyword evidence="2" id="KW-1133">Transmembrane helix</keyword>
<dbReference type="GO" id="GO:0004867">
    <property type="term" value="F:serine-type endopeptidase inhibitor activity"/>
    <property type="evidence" value="ECO:0007669"/>
    <property type="project" value="InterPro"/>
</dbReference>
<dbReference type="InterPro" id="IPR053014">
    <property type="entry name" value="Cuticle_assoc_divergent"/>
</dbReference>
<evidence type="ECO:0000313" key="4">
    <source>
        <dbReference type="Proteomes" id="UP000492821"/>
    </source>
</evidence>
<proteinExistence type="predicted"/>
<feature type="transmembrane region" description="Helical" evidence="2">
    <location>
        <begin position="57"/>
        <end position="78"/>
    </location>
</feature>
<dbReference type="Pfam" id="PF14625">
    <property type="entry name" value="Lustrin_cystein"/>
    <property type="match status" value="13"/>
</dbReference>
<dbReference type="CDD" id="cd00109">
    <property type="entry name" value="Kunitz-type"/>
    <property type="match status" value="3"/>
</dbReference>
<evidence type="ECO:0000256" key="2">
    <source>
        <dbReference type="SAM" id="Phobius"/>
    </source>
</evidence>
<dbReference type="PROSITE" id="PS00280">
    <property type="entry name" value="BPTI_KUNITZ_1"/>
    <property type="match status" value="3"/>
</dbReference>
<evidence type="ECO:0000256" key="1">
    <source>
        <dbReference type="SAM" id="MobiDB-lite"/>
    </source>
</evidence>
<feature type="domain" description="BPTI/Kunitz inhibitor" evidence="3">
    <location>
        <begin position="846"/>
        <end position="898"/>
    </location>
</feature>
<dbReference type="SUPFAM" id="SSF57362">
    <property type="entry name" value="BPTI-like"/>
    <property type="match status" value="5"/>
</dbReference>
<dbReference type="CDD" id="cd22593">
    <property type="entry name" value="Kunitz_conkunitzin"/>
    <property type="match status" value="1"/>
</dbReference>
<feature type="domain" description="BPTI/Kunitz inhibitor" evidence="3">
    <location>
        <begin position="953"/>
        <end position="1005"/>
    </location>
</feature>
<feature type="domain" description="BPTI/Kunitz inhibitor" evidence="3">
    <location>
        <begin position="519"/>
        <end position="573"/>
    </location>
</feature>
<dbReference type="PANTHER" id="PTHR46339">
    <property type="entry name" value="PROTEIN CBG15282-RELATED"/>
    <property type="match status" value="1"/>
</dbReference>
<dbReference type="Gene3D" id="4.10.410.10">
    <property type="entry name" value="Pancreatic trypsin inhibitor Kunitz domain"/>
    <property type="match status" value="5"/>
</dbReference>
<dbReference type="SMART" id="SM00289">
    <property type="entry name" value="WR1"/>
    <property type="match status" value="16"/>
</dbReference>
<evidence type="ECO:0000313" key="5">
    <source>
        <dbReference type="WBParaSite" id="Pan_g5993.t1"/>
    </source>
</evidence>
<evidence type="ECO:0000259" key="3">
    <source>
        <dbReference type="PROSITE" id="PS50279"/>
    </source>
</evidence>
<keyword evidence="4" id="KW-1185">Reference proteome</keyword>
<dbReference type="InterPro" id="IPR006150">
    <property type="entry name" value="Cys_repeat_1"/>
</dbReference>
<feature type="domain" description="BPTI/Kunitz inhibitor" evidence="3">
    <location>
        <begin position="741"/>
        <end position="791"/>
    </location>
</feature>
<dbReference type="WBParaSite" id="Pan_g5993.t1">
    <property type="protein sequence ID" value="Pan_g5993.t1"/>
    <property type="gene ID" value="Pan_g5993"/>
</dbReference>
<name>A0A7E4W132_PANRE</name>
<feature type="transmembrane region" description="Helical" evidence="2">
    <location>
        <begin position="21"/>
        <end position="45"/>
    </location>
</feature>
<dbReference type="InterPro" id="IPR036880">
    <property type="entry name" value="Kunitz_BPTI_sf"/>
</dbReference>
<dbReference type="InterPro" id="IPR006149">
    <property type="entry name" value="EB_dom"/>
</dbReference>